<dbReference type="Proteomes" id="UP000430508">
    <property type="component" value="Chromosome"/>
</dbReference>
<evidence type="ECO:0000313" key="2">
    <source>
        <dbReference type="EMBL" id="QHA00507.1"/>
    </source>
</evidence>
<dbReference type="RefSeq" id="WP_019225365.1">
    <property type="nucleotide sequence ID" value="NZ_CP046996.1"/>
</dbReference>
<keyword evidence="2" id="KW-0695">RNA-directed DNA polymerase</keyword>
<dbReference type="PROSITE" id="PS50878">
    <property type="entry name" value="RT_POL"/>
    <property type="match status" value="1"/>
</dbReference>
<feature type="domain" description="Reverse transcriptase" evidence="1">
    <location>
        <begin position="1"/>
        <end position="279"/>
    </location>
</feature>
<dbReference type="PANTHER" id="PTHR34047:SF8">
    <property type="entry name" value="PROTEIN YKFC"/>
    <property type="match status" value="1"/>
</dbReference>
<dbReference type="InterPro" id="IPR043502">
    <property type="entry name" value="DNA/RNA_pol_sf"/>
</dbReference>
<dbReference type="EMBL" id="CP046996">
    <property type="protein sequence ID" value="QHA00507.1"/>
    <property type="molecule type" value="Genomic_DNA"/>
</dbReference>
<accession>A0A857DHW6</accession>
<evidence type="ECO:0000259" key="1">
    <source>
        <dbReference type="PROSITE" id="PS50878"/>
    </source>
</evidence>
<proteinExistence type="predicted"/>
<name>A0A857DHW6_9FIRM</name>
<organism evidence="2 3">
    <name type="scientific">Dehalobacter restrictus</name>
    <dbReference type="NCBI Taxonomy" id="55583"/>
    <lineage>
        <taxon>Bacteria</taxon>
        <taxon>Bacillati</taxon>
        <taxon>Bacillota</taxon>
        <taxon>Clostridia</taxon>
        <taxon>Eubacteriales</taxon>
        <taxon>Desulfitobacteriaceae</taxon>
        <taxon>Dehalobacter</taxon>
    </lineage>
</organism>
<reference evidence="2 3" key="1">
    <citation type="submission" date="2019-12" db="EMBL/GenBank/DDBJ databases">
        <title>Sequence classification of anaerobic respiratory reductive dehalogenases: First we see many, then we see few.</title>
        <authorList>
            <person name="Molenda O."/>
            <person name="Puentes Jacome L.A."/>
            <person name="Cao X."/>
            <person name="Nesbo C.L."/>
            <person name="Tang S."/>
            <person name="Morson N."/>
            <person name="Patron J."/>
            <person name="Lomheim L."/>
            <person name="Wishart D.S."/>
            <person name="Edwards E.A."/>
        </authorList>
    </citation>
    <scope>NUCLEOTIDE SEQUENCE [LARGE SCALE GENOMIC DNA]</scope>
    <source>
        <strain evidence="2 3">12DCA</strain>
    </source>
</reference>
<dbReference type="AlphaFoldDB" id="A0A857DHW6"/>
<dbReference type="Pfam" id="PF00078">
    <property type="entry name" value="RVT_1"/>
    <property type="match status" value="1"/>
</dbReference>
<dbReference type="SUPFAM" id="SSF56672">
    <property type="entry name" value="DNA/RNA polymerases"/>
    <property type="match status" value="1"/>
</dbReference>
<keyword evidence="2" id="KW-0808">Transferase</keyword>
<dbReference type="InterPro" id="IPR000477">
    <property type="entry name" value="RT_dom"/>
</dbReference>
<sequence length="523" mass="61436">MLKLAEKSLDWAMLHIENYGDTDIFPIPFEFEAIRNRWNQDIRPWLRGQDILQWIPRPYRRCLTPKHRYGFRIATQLDPLESIVFTALVLEIGKDIEAARIPKEENIAFSHRFAPKVSGKMYDVKYTWDSFQDYSRELVESNEYSYVVLADIADFYPRIYFHPLENALSECTKKNNHVLAITSMIKNWNFSVSYGIPVGAAASRILAELVIDDVDRGLLSEGVKHCRYVDDYRIFCKNEREAHEKLALLANILFENHGLTLQQHKTRILDIREFNDRYLQRENNQELNSLSDKFYEILDDLGIENIYEEIDYNDLKPEVQAQIDSLNLMGILEEQVNSKETIDTPLVGFILKRLKQIDSEDSVDLVLNNINQLYTVFKDVMTYITSLRALDNTKKHEIGSKLIQLLDDSIVSHLEYHRLWIFDTFTKDREWDNEGKFVSLYNSYHDEFSQRKLILALGRAQQHSWFKSRKRTVNQMSPWLKRAFLAAASCLPGDEAEHWYRSLQTSLDPLELAITKWVKENPF</sequence>
<protein>
    <submittedName>
        <fullName evidence="2">Reverse transcriptase</fullName>
    </submittedName>
</protein>
<dbReference type="CDD" id="cd01646">
    <property type="entry name" value="RT_Bac_retron_I"/>
    <property type="match status" value="1"/>
</dbReference>
<dbReference type="PANTHER" id="PTHR34047">
    <property type="entry name" value="NUCLEAR INTRON MATURASE 1, MITOCHONDRIAL-RELATED"/>
    <property type="match status" value="1"/>
</dbReference>
<gene>
    <name evidence="2" type="ORF">GQ588_07635</name>
</gene>
<dbReference type="InterPro" id="IPR051083">
    <property type="entry name" value="GrpII_Intron_Splice-Mob/Def"/>
</dbReference>
<evidence type="ECO:0000313" key="3">
    <source>
        <dbReference type="Proteomes" id="UP000430508"/>
    </source>
</evidence>
<keyword evidence="2" id="KW-0548">Nucleotidyltransferase</keyword>
<dbReference type="GO" id="GO:0003964">
    <property type="term" value="F:RNA-directed DNA polymerase activity"/>
    <property type="evidence" value="ECO:0007669"/>
    <property type="project" value="UniProtKB-KW"/>
</dbReference>